<evidence type="ECO:0000256" key="2">
    <source>
        <dbReference type="ARBA" id="ARBA00023125"/>
    </source>
</evidence>
<dbReference type="GO" id="GO:0003700">
    <property type="term" value="F:DNA-binding transcription factor activity"/>
    <property type="evidence" value="ECO:0007669"/>
    <property type="project" value="TreeGrafter"/>
</dbReference>
<dbReference type="SUPFAM" id="SSF53822">
    <property type="entry name" value="Periplasmic binding protein-like I"/>
    <property type="match status" value="1"/>
</dbReference>
<gene>
    <name evidence="5" type="primary">ccpA_1</name>
    <name evidence="5" type="ORF">TZ94_00324</name>
</gene>
<dbReference type="EMBL" id="JYGT01000004">
    <property type="protein sequence ID" value="KJQ78205.1"/>
    <property type="molecule type" value="Genomic_DNA"/>
</dbReference>
<dbReference type="RefSeq" id="WP_045613555.1">
    <property type="nucleotide sequence ID" value="NZ_JYGT01000004.1"/>
</dbReference>
<evidence type="ECO:0000313" key="6">
    <source>
        <dbReference type="Proteomes" id="UP000033489"/>
    </source>
</evidence>
<protein>
    <submittedName>
        <fullName evidence="5">Catabolite control protein</fullName>
    </submittedName>
</protein>
<dbReference type="SUPFAM" id="SSF47413">
    <property type="entry name" value="lambda repressor-like DNA-binding domains"/>
    <property type="match status" value="1"/>
</dbReference>
<proteinExistence type="predicted"/>
<keyword evidence="2" id="KW-0238">DNA-binding</keyword>
<accession>A0A0F2E7H5</accession>
<organism evidence="5 6">
    <name type="scientific">Streptococcus infantis</name>
    <dbReference type="NCBI Taxonomy" id="68892"/>
    <lineage>
        <taxon>Bacteria</taxon>
        <taxon>Bacillati</taxon>
        <taxon>Bacillota</taxon>
        <taxon>Bacilli</taxon>
        <taxon>Lactobacillales</taxon>
        <taxon>Streptococcaceae</taxon>
        <taxon>Streptococcus</taxon>
    </lineage>
</organism>
<name>A0A0F2E7H5_9STRE</name>
<dbReference type="Pfam" id="PF13377">
    <property type="entry name" value="Peripla_BP_3"/>
    <property type="match status" value="1"/>
</dbReference>
<dbReference type="OrthoDB" id="9796186at2"/>
<evidence type="ECO:0000313" key="5">
    <source>
        <dbReference type="EMBL" id="KJQ78205.1"/>
    </source>
</evidence>
<dbReference type="InterPro" id="IPR000843">
    <property type="entry name" value="HTH_LacI"/>
</dbReference>
<dbReference type="PANTHER" id="PTHR30146">
    <property type="entry name" value="LACI-RELATED TRANSCRIPTIONAL REPRESSOR"/>
    <property type="match status" value="1"/>
</dbReference>
<dbReference type="Gene3D" id="3.40.50.2300">
    <property type="match status" value="2"/>
</dbReference>
<dbReference type="InterPro" id="IPR028082">
    <property type="entry name" value="Peripla_BP_I"/>
</dbReference>
<dbReference type="AlphaFoldDB" id="A0A0F2E7H5"/>
<dbReference type="CDD" id="cd01392">
    <property type="entry name" value="HTH_LacI"/>
    <property type="match status" value="1"/>
</dbReference>
<feature type="domain" description="HTH lacI-type" evidence="4">
    <location>
        <begin position="9"/>
        <end position="63"/>
    </location>
</feature>
<comment type="caution">
    <text evidence="5">The sequence shown here is derived from an EMBL/GenBank/DDBJ whole genome shotgun (WGS) entry which is preliminary data.</text>
</comment>
<dbReference type="Gene3D" id="1.10.260.40">
    <property type="entry name" value="lambda repressor-like DNA-binding domains"/>
    <property type="match status" value="1"/>
</dbReference>
<dbReference type="Pfam" id="PF00356">
    <property type="entry name" value="LacI"/>
    <property type="match status" value="1"/>
</dbReference>
<dbReference type="GO" id="GO:0000976">
    <property type="term" value="F:transcription cis-regulatory region binding"/>
    <property type="evidence" value="ECO:0007669"/>
    <property type="project" value="TreeGrafter"/>
</dbReference>
<dbReference type="PROSITE" id="PS50932">
    <property type="entry name" value="HTH_LACI_2"/>
    <property type="match status" value="1"/>
</dbReference>
<dbReference type="PANTHER" id="PTHR30146:SF109">
    <property type="entry name" value="HTH-TYPE TRANSCRIPTIONAL REGULATOR GALS"/>
    <property type="match status" value="1"/>
</dbReference>
<dbReference type="InterPro" id="IPR010982">
    <property type="entry name" value="Lambda_DNA-bd_dom_sf"/>
</dbReference>
<dbReference type="SMART" id="SM00354">
    <property type="entry name" value="HTH_LACI"/>
    <property type="match status" value="1"/>
</dbReference>
<keyword evidence="1" id="KW-0805">Transcription regulation</keyword>
<evidence type="ECO:0000256" key="1">
    <source>
        <dbReference type="ARBA" id="ARBA00023015"/>
    </source>
</evidence>
<reference evidence="5 6" key="1">
    <citation type="submission" date="2015-02" db="EMBL/GenBank/DDBJ databases">
        <title>Evolution of amylase-binding proteins of oral streptococcal species.</title>
        <authorList>
            <person name="Haase E.M."/>
        </authorList>
    </citation>
    <scope>NUCLEOTIDE SEQUENCE [LARGE SCALE GENOMIC DNA]</scope>
    <source>
        <strain evidence="5 6">UC921A</strain>
    </source>
</reference>
<keyword evidence="3" id="KW-0804">Transcription</keyword>
<dbReference type="PATRIC" id="fig|28037.216.peg.317"/>
<dbReference type="Proteomes" id="UP000033489">
    <property type="component" value="Unassembled WGS sequence"/>
</dbReference>
<evidence type="ECO:0000259" key="4">
    <source>
        <dbReference type="PROSITE" id="PS50932"/>
    </source>
</evidence>
<dbReference type="InterPro" id="IPR046335">
    <property type="entry name" value="LacI/GalR-like_sensor"/>
</dbReference>
<sequence>MKNINDKKVTIYDIANLSGFSPKTVSRVINGGEKVKEETYQAIKKVIDELSYVPNAYAKNLTKKETINILISVKKIDSFPLIWFQTLLDKVLQTCKEFGVNAIVEYFGEEDTISNSIISSTGSLIDGVIVFYESKDDIRINYLQKNSMPFIVFGESRTPNVVYVSNNNFQATYDMMKLVSEENIDSMWLLMGGESLVNKDRERGIRTFLTDKNYLMDLQVIYGLTTIDSVYSYAINHLTKQNHPDMIFVSGDEKVQGLIRACYEKGIIIPDDISIIGFDNIPISQYYTPALSTISPNYAMLAQKMIEGVLAIINRENIESVEVSSKIVRRQSF</sequence>
<evidence type="ECO:0000256" key="3">
    <source>
        <dbReference type="ARBA" id="ARBA00023163"/>
    </source>
</evidence>